<comment type="caution">
    <text evidence="1">The sequence shown here is derived from an EMBL/GenBank/DDBJ whole genome shotgun (WGS) entry which is preliminary data.</text>
</comment>
<gene>
    <name evidence="1" type="ORF">NUW54_g12556</name>
</gene>
<dbReference type="EMBL" id="JANSHE010005397">
    <property type="protein sequence ID" value="KAJ2971193.1"/>
    <property type="molecule type" value="Genomic_DNA"/>
</dbReference>
<reference evidence="1" key="1">
    <citation type="submission" date="2022-08" db="EMBL/GenBank/DDBJ databases">
        <title>Genome Sequence of Pycnoporus sanguineus.</title>
        <authorList>
            <person name="Buettner E."/>
        </authorList>
    </citation>
    <scope>NUCLEOTIDE SEQUENCE</scope>
    <source>
        <strain evidence="1">CG-C14</strain>
    </source>
</reference>
<organism evidence="1 2">
    <name type="scientific">Trametes sanguinea</name>
    <dbReference type="NCBI Taxonomy" id="158606"/>
    <lineage>
        <taxon>Eukaryota</taxon>
        <taxon>Fungi</taxon>
        <taxon>Dikarya</taxon>
        <taxon>Basidiomycota</taxon>
        <taxon>Agaricomycotina</taxon>
        <taxon>Agaricomycetes</taxon>
        <taxon>Polyporales</taxon>
        <taxon>Polyporaceae</taxon>
        <taxon>Trametes</taxon>
    </lineage>
</organism>
<evidence type="ECO:0000313" key="1">
    <source>
        <dbReference type="EMBL" id="KAJ2971193.1"/>
    </source>
</evidence>
<sequence length="76" mass="8240">MSARNRAYGLRDPIQAFADALIDVIPTQAPAANTQFVSSIQSHGYTIRRPLTFMTVPLLQTALSGTLTLAIQTYSS</sequence>
<evidence type="ECO:0000313" key="2">
    <source>
        <dbReference type="Proteomes" id="UP001144978"/>
    </source>
</evidence>
<dbReference type="Proteomes" id="UP001144978">
    <property type="component" value="Unassembled WGS sequence"/>
</dbReference>
<proteinExistence type="predicted"/>
<accession>A0ACC1MYE1</accession>
<protein>
    <submittedName>
        <fullName evidence="1">Uncharacterized protein</fullName>
    </submittedName>
</protein>
<name>A0ACC1MYE1_9APHY</name>
<keyword evidence="2" id="KW-1185">Reference proteome</keyword>